<reference evidence="1" key="1">
    <citation type="submission" date="2023-06" db="EMBL/GenBank/DDBJ databases">
        <authorList>
            <consortium name="Lawrence Berkeley National Laboratory"/>
            <person name="Ahrendt S."/>
            <person name="Sahu N."/>
            <person name="Indic B."/>
            <person name="Wong-Bajracharya J."/>
            <person name="Merenyi Z."/>
            <person name="Ke H.-M."/>
            <person name="Monk M."/>
            <person name="Kocsube S."/>
            <person name="Drula E."/>
            <person name="Lipzen A."/>
            <person name="Balint B."/>
            <person name="Henrissat B."/>
            <person name="Andreopoulos B."/>
            <person name="Martin F.M."/>
            <person name="Harder C.B."/>
            <person name="Rigling D."/>
            <person name="Ford K.L."/>
            <person name="Foster G.D."/>
            <person name="Pangilinan J."/>
            <person name="Papanicolaou A."/>
            <person name="Barry K."/>
            <person name="LaButti K."/>
            <person name="Viragh M."/>
            <person name="Koriabine M."/>
            <person name="Yan M."/>
            <person name="Riley R."/>
            <person name="Champramary S."/>
            <person name="Plett K.L."/>
            <person name="Tsai I.J."/>
            <person name="Slot J."/>
            <person name="Sipos G."/>
            <person name="Plett J."/>
            <person name="Nagy L.G."/>
            <person name="Grigoriev I.V."/>
        </authorList>
    </citation>
    <scope>NUCLEOTIDE SEQUENCE</scope>
    <source>
        <strain evidence="1">HWK02</strain>
    </source>
</reference>
<comment type="caution">
    <text evidence="1">The sequence shown here is derived from an EMBL/GenBank/DDBJ whole genome shotgun (WGS) entry which is preliminary data.</text>
</comment>
<evidence type="ECO:0000313" key="2">
    <source>
        <dbReference type="Proteomes" id="UP001175228"/>
    </source>
</evidence>
<gene>
    <name evidence="1" type="ORF">EDD18DRAFT_1109616</name>
</gene>
<dbReference type="EMBL" id="JAUEPU010000034">
    <property type="protein sequence ID" value="KAK0490056.1"/>
    <property type="molecule type" value="Genomic_DNA"/>
</dbReference>
<name>A0AA39PUK9_9AGAR</name>
<proteinExistence type="predicted"/>
<dbReference type="AlphaFoldDB" id="A0AA39PUK9"/>
<sequence>MSFVVREDKVVTHPVAAGSGSQTYLQFIAWRRSGNTILVDLVCRRFSLVVVAVFNGFGEGRHRAASRSKQYLQNQLISIKMSQLYLTAARQHSARGIPILGDDLTVHLIANGDSRELKVQKRKGLKRTSQVYLWCHTGSADIVKCGDNKIRVGHRGCWHVEGARTGQENFASDTCELAFNCERDIFSECDIEPKFNYIQILSILV</sequence>
<keyword evidence="2" id="KW-1185">Reference proteome</keyword>
<protein>
    <submittedName>
        <fullName evidence="1">Uncharacterized protein</fullName>
    </submittedName>
</protein>
<evidence type="ECO:0000313" key="1">
    <source>
        <dbReference type="EMBL" id="KAK0490056.1"/>
    </source>
</evidence>
<organism evidence="1 2">
    <name type="scientific">Armillaria luteobubalina</name>
    <dbReference type="NCBI Taxonomy" id="153913"/>
    <lineage>
        <taxon>Eukaryota</taxon>
        <taxon>Fungi</taxon>
        <taxon>Dikarya</taxon>
        <taxon>Basidiomycota</taxon>
        <taxon>Agaricomycotina</taxon>
        <taxon>Agaricomycetes</taxon>
        <taxon>Agaricomycetidae</taxon>
        <taxon>Agaricales</taxon>
        <taxon>Marasmiineae</taxon>
        <taxon>Physalacriaceae</taxon>
        <taxon>Armillaria</taxon>
    </lineage>
</organism>
<accession>A0AA39PUK9</accession>
<dbReference type="Proteomes" id="UP001175228">
    <property type="component" value="Unassembled WGS sequence"/>
</dbReference>